<name>A0A8B5Y9Y0_BACLI</name>
<evidence type="ECO:0000313" key="2">
    <source>
        <dbReference type="Proteomes" id="UP000435910"/>
    </source>
</evidence>
<sequence length="162" mass="19081">MMTTQKLTLSHIKEDNKKYNEKQRIELNDQYHTYIYPNFDSSRIMKMFKSLIRDFTDIKNKKGVKTELSPGDLLYVYTIIEFSDIAEFPKKLTDKLKMFEEIAKSDFASKIYESFPKESLQRIDKTALNVAKIAQQSKEFVDSLEANEDILRKVEELTQEDS</sequence>
<dbReference type="RefSeq" id="WP_231105272.1">
    <property type="nucleotide sequence ID" value="NZ_CP014781.1"/>
</dbReference>
<protein>
    <submittedName>
        <fullName evidence="1">Uncharacterized protein</fullName>
    </submittedName>
</protein>
<proteinExistence type="predicted"/>
<comment type="caution">
    <text evidence="1">The sequence shown here is derived from an EMBL/GenBank/DDBJ whole genome shotgun (WGS) entry which is preliminary data.</text>
</comment>
<dbReference type="Proteomes" id="UP000435910">
    <property type="component" value="Unassembled WGS sequence"/>
</dbReference>
<reference evidence="1 2" key="1">
    <citation type="submission" date="2019-06" db="EMBL/GenBank/DDBJ databases">
        <title>Genome sequence analysis of &gt;100 Bacillus licheniformis strains suggests intrinsic resistance to this species.</title>
        <authorList>
            <person name="Wels M."/>
            <person name="Siezen R.J."/>
            <person name="Johansen E."/>
            <person name="Stuer-Lauridsen B."/>
            <person name="Bjerre K."/>
            <person name="Nielsen B.K.K."/>
        </authorList>
    </citation>
    <scope>NUCLEOTIDE SEQUENCE [LARGE SCALE GENOMIC DNA]</scope>
    <source>
        <strain evidence="1 2">BAC-16736</strain>
    </source>
</reference>
<evidence type="ECO:0000313" key="1">
    <source>
        <dbReference type="EMBL" id="TWL25374.1"/>
    </source>
</evidence>
<accession>A0A8B5Y9Y0</accession>
<organism evidence="1 2">
    <name type="scientific">Bacillus licheniformis</name>
    <dbReference type="NCBI Taxonomy" id="1402"/>
    <lineage>
        <taxon>Bacteria</taxon>
        <taxon>Bacillati</taxon>
        <taxon>Bacillota</taxon>
        <taxon>Bacilli</taxon>
        <taxon>Bacillales</taxon>
        <taxon>Bacillaceae</taxon>
        <taxon>Bacillus</taxon>
    </lineage>
</organism>
<dbReference type="AlphaFoldDB" id="A0A8B5Y9Y0"/>
<dbReference type="EMBL" id="NILC01000026">
    <property type="protein sequence ID" value="TWL25374.1"/>
    <property type="molecule type" value="Genomic_DNA"/>
</dbReference>
<gene>
    <name evidence="1" type="ORF">CHCC16736_4257</name>
</gene>